<keyword evidence="13" id="KW-1105">Inhibition of host STAT1 by virus</keyword>
<evidence type="ECO:0000256" key="11">
    <source>
        <dbReference type="ARBA" id="ARBA00022830"/>
    </source>
</evidence>
<keyword evidence="15 20" id="KW-0010">Activator</keyword>
<comment type="function">
    <text evidence="20">Plays a role in viral genome replication by driving entry of quiescent cells into the cell cycle.</text>
</comment>
<evidence type="ECO:0000256" key="2">
    <source>
        <dbReference type="ARBA" id="ARBA00007334"/>
    </source>
</evidence>
<dbReference type="OrthoDB" id="19343at10239"/>
<dbReference type="GeneID" id="14697822"/>
<name>F6KST5_9ADEN</name>
<feature type="region of interest" description="Disordered" evidence="21">
    <location>
        <begin position="198"/>
        <end position="240"/>
    </location>
</feature>
<keyword evidence="18 20" id="KW-0899">Viral immunoevasion</keyword>
<keyword evidence="9" id="KW-0479">Metal-binding</keyword>
<keyword evidence="10" id="KW-0863">Zinc-finger</keyword>
<evidence type="ECO:0000256" key="20">
    <source>
        <dbReference type="PIRNR" id="PIRNR003669"/>
    </source>
</evidence>
<sequence length="267" mass="29519">MRNFILSPGLPPTVAAELLEDIVSGALGDDPQVISHFCDDFSLHDLYDIDPGTETETDPLATAVDEFFPESMLLEADMPPHLESPVQPGAGGAMPTLSPEDVDLKCYENMPESEDEDSGICEPTRAMVSQALEVLKDQEENFVLDAPPVPGRDCKSCRYHRDRTGESTVLCSLCYLRINAAFVYSKLFFVLGPISDAEEPDSTTGSVDDKPSPPQMTEKPERPRPNILKPKPQRVSSRRRLAVDSIQDLLLDPLEPLDLSLKRPRLQ</sequence>
<evidence type="ECO:0000256" key="4">
    <source>
        <dbReference type="ARBA" id="ARBA00022504"/>
    </source>
</evidence>
<keyword evidence="12" id="KW-0862">Zinc</keyword>
<dbReference type="RefSeq" id="YP_007518065.1">
    <property type="nucleotide sequence ID" value="NC_020485.1"/>
</dbReference>
<keyword evidence="23" id="KW-1185">Reference proteome</keyword>
<evidence type="ECO:0000256" key="15">
    <source>
        <dbReference type="ARBA" id="ARBA00023159"/>
    </source>
</evidence>
<dbReference type="GO" id="GO:0039645">
    <property type="term" value="P:symbiont-mediated perturbation of host cell cycle G1/S transition checkpoint"/>
    <property type="evidence" value="ECO:0007669"/>
    <property type="project" value="UniProtKB-UniRule"/>
</dbReference>
<evidence type="ECO:0000313" key="23">
    <source>
        <dbReference type="Proteomes" id="UP000169225"/>
    </source>
</evidence>
<dbReference type="EMBL" id="HQ605912">
    <property type="protein sequence ID" value="AEF59040.1"/>
    <property type="molecule type" value="Genomic_DNA"/>
</dbReference>
<evidence type="ECO:0000256" key="6">
    <source>
        <dbReference type="ARBA" id="ARBA00022562"/>
    </source>
</evidence>
<keyword evidence="11" id="KW-1114">Inhibition of host interferon signaling pathway by virus</keyword>
<comment type="similarity">
    <text evidence="2 20">Belongs to the adenoviridae E1A protein family.</text>
</comment>
<evidence type="ECO:0000256" key="18">
    <source>
        <dbReference type="ARBA" id="ARBA00023280"/>
    </source>
</evidence>
<keyword evidence="19" id="KW-1078">G1/S host cell cycle checkpoint dysregulation by virus</keyword>
<evidence type="ECO:0000256" key="17">
    <source>
        <dbReference type="ARBA" id="ARBA00023258"/>
    </source>
</evidence>
<comment type="subcellular location">
    <subcellularLocation>
        <location evidence="1">Host nucleus</location>
    </subcellularLocation>
</comment>
<evidence type="ECO:0000256" key="7">
    <source>
        <dbReference type="ARBA" id="ARBA00022581"/>
    </source>
</evidence>
<evidence type="ECO:0000256" key="1">
    <source>
        <dbReference type="ARBA" id="ARBA00004147"/>
    </source>
</evidence>
<keyword evidence="5" id="KW-0244">Early protein</keyword>
<evidence type="ECO:0000256" key="16">
    <source>
        <dbReference type="ARBA" id="ARBA00023163"/>
    </source>
</evidence>
<evidence type="ECO:0000256" key="21">
    <source>
        <dbReference type="SAM" id="MobiDB-lite"/>
    </source>
</evidence>
<reference evidence="22 23" key="1">
    <citation type="journal article" date="2009" name="PLoS Pathog.">
        <title>Isolation and characterization of adenoviruses persistently shed from the gastrointestinal tract of non-human primates.</title>
        <authorList>
            <person name="Roy S."/>
            <person name="Vandenberghe L.H."/>
            <person name="Kryazhimskiy S."/>
            <person name="Grant R."/>
            <person name="Calcedo R."/>
            <person name="Yuan X."/>
            <person name="Keough M."/>
            <person name="Sandhu A."/>
            <person name="Wang Q."/>
            <person name="Medina-Jaszek C.A."/>
            <person name="Plotkin J.B."/>
            <person name="Wilson J.M."/>
        </authorList>
    </citation>
    <scope>NUCLEOTIDE SEQUENCE [LARGE SCALE GENOMIC DNA]</scope>
    <source>
        <strain evidence="22">ATCC VR-541</strain>
    </source>
</reference>
<evidence type="ECO:0000256" key="14">
    <source>
        <dbReference type="ARBA" id="ARBA00023015"/>
    </source>
</evidence>
<dbReference type="GO" id="GO:0006355">
    <property type="term" value="P:regulation of DNA-templated transcription"/>
    <property type="evidence" value="ECO:0007669"/>
    <property type="project" value="InterPro"/>
</dbReference>
<dbReference type="GO" id="GO:0046872">
    <property type="term" value="F:metal ion binding"/>
    <property type="evidence" value="ECO:0007669"/>
    <property type="project" value="UniProtKB-UniRule"/>
</dbReference>
<evidence type="ECO:0000256" key="10">
    <source>
        <dbReference type="ARBA" id="ARBA00022771"/>
    </source>
</evidence>
<proteinExistence type="inferred from homology"/>
<keyword evidence="16 20" id="KW-0804">Transcription</keyword>
<keyword evidence="7 20" id="KW-0945">Host-virus interaction</keyword>
<dbReference type="InterPro" id="IPR014410">
    <property type="entry name" value="Aden_E1A"/>
</dbReference>
<dbReference type="Pfam" id="PF02703">
    <property type="entry name" value="Adeno_E1A"/>
    <property type="match status" value="1"/>
</dbReference>
<dbReference type="KEGG" id="vg:14697822"/>
<evidence type="ECO:0000256" key="3">
    <source>
        <dbReference type="ARBA" id="ARBA00019274"/>
    </source>
</evidence>
<evidence type="ECO:0000313" key="22">
    <source>
        <dbReference type="EMBL" id="AEF59040.1"/>
    </source>
</evidence>
<dbReference type="PIRSF" id="PIRSF003669">
    <property type="entry name" value="Aden_E1A"/>
    <property type="match status" value="1"/>
</dbReference>
<keyword evidence="8" id="KW-1090">Inhibition of host innate immune response by virus</keyword>
<evidence type="ECO:0000256" key="9">
    <source>
        <dbReference type="ARBA" id="ARBA00022723"/>
    </source>
</evidence>
<evidence type="ECO:0000256" key="8">
    <source>
        <dbReference type="ARBA" id="ARBA00022632"/>
    </source>
</evidence>
<evidence type="ECO:0000256" key="13">
    <source>
        <dbReference type="ARBA" id="ARBA00022961"/>
    </source>
</evidence>
<keyword evidence="14 20" id="KW-0805">Transcription regulation</keyword>
<accession>F6KST5</accession>
<organism evidence="22 23">
    <name type="scientific">Simian adenovirus 20</name>
    <dbReference type="NCBI Taxonomy" id="585059"/>
    <lineage>
        <taxon>Viruses</taxon>
        <taxon>Varidnaviria</taxon>
        <taxon>Bamfordvirae</taxon>
        <taxon>Preplasmiviricota</taxon>
        <taxon>Polisuviricotina</taxon>
        <taxon>Pharingeaviricetes</taxon>
        <taxon>Rowavirales</taxon>
        <taxon>Adenoviridae</taxon>
        <taxon>Mastadenovirus</taxon>
        <taxon>Mastadenovirus simiavigesimum</taxon>
        <taxon>Simian mastadenovirus G</taxon>
    </lineage>
</organism>
<evidence type="ECO:0000256" key="12">
    <source>
        <dbReference type="ARBA" id="ARBA00022833"/>
    </source>
</evidence>
<keyword evidence="6" id="KW-1048">Host nucleus</keyword>
<keyword evidence="17" id="KW-0922">Interferon antiviral system evasion</keyword>
<evidence type="ECO:0000256" key="19">
    <source>
        <dbReference type="ARBA" id="ARBA00023309"/>
    </source>
</evidence>
<protein>
    <recommendedName>
        <fullName evidence="3 20">Early E1A protein</fullName>
    </recommendedName>
</protein>
<dbReference type="Proteomes" id="UP000169225">
    <property type="component" value="Segment"/>
</dbReference>
<evidence type="ECO:0000256" key="5">
    <source>
        <dbReference type="ARBA" id="ARBA00022518"/>
    </source>
</evidence>
<keyword evidence="4" id="KW-1121">Modulation of host cell cycle by virus</keyword>